<dbReference type="AlphaFoldDB" id="A0A1H2QV12"/>
<dbReference type="RefSeq" id="WP_074664968.1">
    <property type="nucleotide sequence ID" value="NZ_FNNH01000003.1"/>
</dbReference>
<gene>
    <name evidence="1" type="ORF">SAMN05421882_100328</name>
</gene>
<dbReference type="NCBIfam" id="TIGR03831">
    <property type="entry name" value="YgiT_finger"/>
    <property type="match status" value="1"/>
</dbReference>
<sequence length="84" mass="9867">MPNQCAFCGNKNLTLKTTRYLHQHDEKLLIVEGVPCLECDFCGEQYFEIDILKRIEADHREIVEHRRQPTRYVSVAVEAFDSVR</sequence>
<evidence type="ECO:0000313" key="1">
    <source>
        <dbReference type="EMBL" id="SDW10758.1"/>
    </source>
</evidence>
<proteinExistence type="predicted"/>
<dbReference type="EMBL" id="FNNH01000003">
    <property type="protein sequence ID" value="SDW10758.1"/>
    <property type="molecule type" value="Genomic_DNA"/>
</dbReference>
<name>A0A1H2QV12_9PROT</name>
<protein>
    <submittedName>
        <fullName evidence="1">YgiT-type zinc finger domain-containing protein</fullName>
    </submittedName>
</protein>
<evidence type="ECO:0000313" key="2">
    <source>
        <dbReference type="Proteomes" id="UP000183454"/>
    </source>
</evidence>
<dbReference type="Proteomes" id="UP000183454">
    <property type="component" value="Unassembled WGS sequence"/>
</dbReference>
<accession>A0A1H2QV12</accession>
<reference evidence="1 2" key="1">
    <citation type="submission" date="2016-10" db="EMBL/GenBank/DDBJ databases">
        <authorList>
            <person name="de Groot N.N."/>
        </authorList>
    </citation>
    <scope>NUCLEOTIDE SEQUENCE [LARGE SCALE GENOMIC DNA]</scope>
    <source>
        <strain evidence="1 2">Nm110</strain>
    </source>
</reference>
<dbReference type="Gene3D" id="3.10.20.860">
    <property type="match status" value="1"/>
</dbReference>
<dbReference type="InterPro" id="IPR022453">
    <property type="entry name" value="Znf_MqsA-type"/>
</dbReference>
<organism evidence="1 2">
    <name type="scientific">Nitrosomonas communis</name>
    <dbReference type="NCBI Taxonomy" id="44574"/>
    <lineage>
        <taxon>Bacteria</taxon>
        <taxon>Pseudomonadati</taxon>
        <taxon>Pseudomonadota</taxon>
        <taxon>Betaproteobacteria</taxon>
        <taxon>Nitrosomonadales</taxon>
        <taxon>Nitrosomonadaceae</taxon>
        <taxon>Nitrosomonas</taxon>
    </lineage>
</organism>